<dbReference type="eggNOG" id="COG0840">
    <property type="taxonomic scope" value="Bacteria"/>
</dbReference>
<dbReference type="STRING" id="1348114.OM33_15425"/>
<keyword evidence="6" id="KW-1133">Transmembrane helix</keyword>
<dbReference type="PANTHER" id="PTHR32089">
    <property type="entry name" value="METHYL-ACCEPTING CHEMOTAXIS PROTEIN MCPB"/>
    <property type="match status" value="1"/>
</dbReference>
<comment type="similarity">
    <text evidence="3">Belongs to the methyl-accepting chemotaxis (MCP) protein family.</text>
</comment>
<evidence type="ECO:0000256" key="2">
    <source>
        <dbReference type="ARBA" id="ARBA00023224"/>
    </source>
</evidence>
<evidence type="ECO:0000256" key="6">
    <source>
        <dbReference type="SAM" id="Phobius"/>
    </source>
</evidence>
<dbReference type="InterPro" id="IPR004090">
    <property type="entry name" value="Chemotax_Me-accpt_rcpt"/>
</dbReference>
<dbReference type="Gene3D" id="1.10.287.950">
    <property type="entry name" value="Methyl-accepting chemotaxis protein"/>
    <property type="match status" value="1"/>
</dbReference>
<evidence type="ECO:0000313" key="9">
    <source>
        <dbReference type="EMBL" id="AIY66536.1"/>
    </source>
</evidence>
<dbReference type="GO" id="GO:0004888">
    <property type="term" value="F:transmembrane signaling receptor activity"/>
    <property type="evidence" value="ECO:0007669"/>
    <property type="project" value="InterPro"/>
</dbReference>
<keyword evidence="6" id="KW-0812">Transmembrane</keyword>
<protein>
    <recommendedName>
        <fullName evidence="11">Chemotaxis protein</fullName>
    </recommendedName>
</protein>
<dbReference type="CDD" id="cd00130">
    <property type="entry name" value="PAS"/>
    <property type="match status" value="1"/>
</dbReference>
<dbReference type="AlphaFoldDB" id="A0A0A7EKE0"/>
<proteinExistence type="inferred from homology"/>
<feature type="coiled-coil region" evidence="5">
    <location>
        <begin position="264"/>
        <end position="294"/>
    </location>
</feature>
<dbReference type="GO" id="GO:0016020">
    <property type="term" value="C:membrane"/>
    <property type="evidence" value="ECO:0007669"/>
    <property type="project" value="UniProtKB-SubCell"/>
</dbReference>
<dbReference type="PROSITE" id="PS50112">
    <property type="entry name" value="PAS"/>
    <property type="match status" value="1"/>
</dbReference>
<feature type="domain" description="Methyl-accepting transducer" evidence="7">
    <location>
        <begin position="252"/>
        <end position="488"/>
    </location>
</feature>
<dbReference type="GO" id="GO:0007165">
    <property type="term" value="P:signal transduction"/>
    <property type="evidence" value="ECO:0007669"/>
    <property type="project" value="UniProtKB-KW"/>
</dbReference>
<dbReference type="SUPFAM" id="SSF55785">
    <property type="entry name" value="PYP-like sensor domain (PAS domain)"/>
    <property type="match status" value="1"/>
</dbReference>
<dbReference type="PROSITE" id="PS50111">
    <property type="entry name" value="CHEMOTAXIS_TRANSDUC_2"/>
    <property type="match status" value="1"/>
</dbReference>
<dbReference type="GO" id="GO:0006935">
    <property type="term" value="P:chemotaxis"/>
    <property type="evidence" value="ECO:0007669"/>
    <property type="project" value="InterPro"/>
</dbReference>
<dbReference type="OrthoDB" id="5675566at2"/>
<evidence type="ECO:0008006" key="11">
    <source>
        <dbReference type="Google" id="ProtNLM"/>
    </source>
</evidence>
<evidence type="ECO:0000256" key="4">
    <source>
        <dbReference type="PROSITE-ProRule" id="PRU00284"/>
    </source>
</evidence>
<dbReference type="RefSeq" id="WP_040134829.1">
    <property type="nucleotide sequence ID" value="NZ_CP009889.1"/>
</dbReference>
<dbReference type="Pfam" id="PF00015">
    <property type="entry name" value="MCPsignal"/>
    <property type="match status" value="1"/>
</dbReference>
<dbReference type="InterPro" id="IPR035965">
    <property type="entry name" value="PAS-like_dom_sf"/>
</dbReference>
<sequence>MKKNQSITGNEVKLRSTQRIVSTTDLKGRITYANQDFIDISGYSKEELVDHGHNIVRHPNMPALAFKDLWDTIKQGKPWMGIVDNRCKNGDNYWVDAYVTAVMEGKQVVGYQSVRLKPEEDYIKRARSLYKMVNQGASLSQKLQSALSFKLMGKLAFSSALAVIIPSLIALMFGVSFGQLWPLLFAFILFIICSGFIAKPYQDAASKAREVFDNDIAKQVYTGRTDELGQLQLTIKMLQTQQETIVWRINDATSGLDTVAHSTMDTAEKTNQLMQQQNREVEQVAAAINQMSATVKEVAQNASLTADATQVADNEVIEGQKVVDRTTSDINELVREVESAVEVINKLASDSQQIGTVVDVIRGIAEQTNLLALNAAIEAARAGEQGRGFAVVADEVRTLAARTQSSTEEIQQMVATLQQSAGEAVSAMQQGQNRAEQSADQAQLAKASLSRILDAVNTITDMSAQIATAAEEQSAVSDEITKNVINIDNASKETLDASEHAFESTEKLLNEAERLTTMAKQFSQHR</sequence>
<name>A0A0A7EKE0_9GAMM</name>
<evidence type="ECO:0000259" key="8">
    <source>
        <dbReference type="PROSITE" id="PS50112"/>
    </source>
</evidence>
<dbReference type="PANTHER" id="PTHR32089:SF112">
    <property type="entry name" value="LYSOZYME-LIKE PROTEIN-RELATED"/>
    <property type="match status" value="1"/>
</dbReference>
<reference evidence="9 10" key="1">
    <citation type="submission" date="2014-11" db="EMBL/GenBank/DDBJ databases">
        <title>Complete Genome Sequence of Pseudoalteromonas sp. Strain OCN003 Isolated from Kaneohe Bay, Oahu, Hawaii.</title>
        <authorList>
            <person name="Beurmann S."/>
            <person name="Videau P."/>
            <person name="Ushijima B."/>
            <person name="Smith A.M."/>
            <person name="Aeby G.S."/>
            <person name="Callahan S.M."/>
            <person name="Belcaid M."/>
        </authorList>
    </citation>
    <scope>NUCLEOTIDE SEQUENCE [LARGE SCALE GENOMIC DNA]</scope>
    <source>
        <strain evidence="9 10">OCN003</strain>
    </source>
</reference>
<dbReference type="InterPro" id="IPR000014">
    <property type="entry name" value="PAS"/>
</dbReference>
<dbReference type="Pfam" id="PF08447">
    <property type="entry name" value="PAS_3"/>
    <property type="match status" value="1"/>
</dbReference>
<feature type="transmembrane region" description="Helical" evidence="6">
    <location>
        <begin position="180"/>
        <end position="198"/>
    </location>
</feature>
<evidence type="ECO:0000256" key="1">
    <source>
        <dbReference type="ARBA" id="ARBA00004370"/>
    </source>
</evidence>
<comment type="subcellular location">
    <subcellularLocation>
        <location evidence="1">Membrane</location>
    </subcellularLocation>
</comment>
<evidence type="ECO:0000313" key="10">
    <source>
        <dbReference type="Proteomes" id="UP000030341"/>
    </source>
</evidence>
<gene>
    <name evidence="9" type="ORF">OM33_15425</name>
</gene>
<keyword evidence="2 4" id="KW-0807">Transducer</keyword>
<accession>A0A0A7EKE0</accession>
<dbReference type="CDD" id="cd11386">
    <property type="entry name" value="MCP_signal"/>
    <property type="match status" value="1"/>
</dbReference>
<feature type="domain" description="PAS" evidence="8">
    <location>
        <begin position="14"/>
        <end position="50"/>
    </location>
</feature>
<dbReference type="InterPro" id="IPR013655">
    <property type="entry name" value="PAS_fold_3"/>
</dbReference>
<organism evidence="9 10">
    <name type="scientific">Pseudoalteromonas piratica</name>
    <dbReference type="NCBI Taxonomy" id="1348114"/>
    <lineage>
        <taxon>Bacteria</taxon>
        <taxon>Pseudomonadati</taxon>
        <taxon>Pseudomonadota</taxon>
        <taxon>Gammaproteobacteria</taxon>
        <taxon>Alteromonadales</taxon>
        <taxon>Pseudoalteromonadaceae</taxon>
        <taxon>Pseudoalteromonas</taxon>
    </lineage>
</organism>
<feature type="transmembrane region" description="Helical" evidence="6">
    <location>
        <begin position="155"/>
        <end position="174"/>
    </location>
</feature>
<keyword evidence="10" id="KW-1185">Reference proteome</keyword>
<dbReference type="EMBL" id="CP009889">
    <property type="protein sequence ID" value="AIY66536.1"/>
    <property type="molecule type" value="Genomic_DNA"/>
</dbReference>
<dbReference type="HOGENOM" id="CLU_000445_107_26_6"/>
<dbReference type="FunFam" id="1.10.287.950:FF:000001">
    <property type="entry name" value="Methyl-accepting chemotaxis sensory transducer"/>
    <property type="match status" value="1"/>
</dbReference>
<dbReference type="NCBIfam" id="TIGR00229">
    <property type="entry name" value="sensory_box"/>
    <property type="match status" value="1"/>
</dbReference>
<dbReference type="KEGG" id="pseo:OM33_15425"/>
<keyword evidence="5" id="KW-0175">Coiled coil</keyword>
<dbReference type="SUPFAM" id="SSF58104">
    <property type="entry name" value="Methyl-accepting chemotaxis protein (MCP) signaling domain"/>
    <property type="match status" value="1"/>
</dbReference>
<keyword evidence="6" id="KW-0472">Membrane</keyword>
<dbReference type="Proteomes" id="UP000030341">
    <property type="component" value="Chromosome 2"/>
</dbReference>
<dbReference type="InterPro" id="IPR004089">
    <property type="entry name" value="MCPsignal_dom"/>
</dbReference>
<dbReference type="SMART" id="SM00283">
    <property type="entry name" value="MA"/>
    <property type="match status" value="1"/>
</dbReference>
<dbReference type="PRINTS" id="PR00260">
    <property type="entry name" value="CHEMTRNSDUCR"/>
</dbReference>
<evidence type="ECO:0000259" key="7">
    <source>
        <dbReference type="PROSITE" id="PS50111"/>
    </source>
</evidence>
<evidence type="ECO:0000256" key="3">
    <source>
        <dbReference type="ARBA" id="ARBA00029447"/>
    </source>
</evidence>
<evidence type="ECO:0000256" key="5">
    <source>
        <dbReference type="SAM" id="Coils"/>
    </source>
</evidence>
<dbReference type="Gene3D" id="3.30.450.20">
    <property type="entry name" value="PAS domain"/>
    <property type="match status" value="1"/>
</dbReference>